<keyword evidence="2" id="KW-0663">Pyridoxal phosphate</keyword>
<dbReference type="Proteomes" id="UP000244013">
    <property type="component" value="Unassembled WGS sequence"/>
</dbReference>
<accession>A0A2T5TYQ2</accession>
<dbReference type="InterPro" id="IPR015422">
    <property type="entry name" value="PyrdxlP-dep_Trfase_small"/>
</dbReference>
<evidence type="ECO:0000259" key="3">
    <source>
        <dbReference type="Pfam" id="PF00155"/>
    </source>
</evidence>
<dbReference type="SUPFAM" id="SSF53383">
    <property type="entry name" value="PLP-dependent transferases"/>
    <property type="match status" value="1"/>
</dbReference>
<dbReference type="Gene3D" id="3.40.640.10">
    <property type="entry name" value="Type I PLP-dependent aspartate aminotransferase-like (Major domain)"/>
    <property type="match status" value="1"/>
</dbReference>
<dbReference type="Gene3D" id="3.90.1150.10">
    <property type="entry name" value="Aspartate Aminotransferase, domain 1"/>
    <property type="match status" value="1"/>
</dbReference>
<dbReference type="OrthoDB" id="9799304at2"/>
<protein>
    <submittedName>
        <fullName evidence="4">L-threonine O-3-phosphate decarboxylase</fullName>
    </submittedName>
</protein>
<reference evidence="4 5" key="1">
    <citation type="submission" date="2018-04" db="EMBL/GenBank/DDBJ databases">
        <title>Genomic Encyclopedia of Type Strains, Phase III (KMG-III): the genomes of soil and plant-associated and newly described type strains.</title>
        <authorList>
            <person name="Whitman W."/>
        </authorList>
    </citation>
    <scope>NUCLEOTIDE SEQUENCE [LARGE SCALE GENOMIC DNA]</scope>
    <source>
        <strain evidence="4 5">MA-olki</strain>
    </source>
</reference>
<dbReference type="CDD" id="cd00609">
    <property type="entry name" value="AAT_like"/>
    <property type="match status" value="1"/>
</dbReference>
<sequence length="324" mass="34361">MNALRIHGGRIDLAAVHYPDAPRPWLDLSTGINPCAWPTDRVPTVDLLSLPSPAAIADLEAAAAAVLGTTADRVVALPGSELGLRMLAVLDLPSPARFVVPSYATHAEAIYGAVPIARDAIGTVADGTLLLANPNNPDGHRDTPQRLLTIARSGTFLIVDEAFADVAPGSSLIPLLGPDDRAIVFRSFGKFFGLPGVRLGFMIGPPEHVAEIRQRLGSWPISAHAVAYGSAAYRDTEWIAAARVSIVERAERLDAMLARHGLQAGGECALFRLIETDAAPALFERLAQVGILTRTFDHSPRWLRMGVPGSDEACARLDEALGGA</sequence>
<comment type="caution">
    <text evidence="4">The sequence shown here is derived from an EMBL/GenBank/DDBJ whole genome shotgun (WGS) entry which is preliminary data.</text>
</comment>
<evidence type="ECO:0000313" key="4">
    <source>
        <dbReference type="EMBL" id="PTW44396.1"/>
    </source>
</evidence>
<dbReference type="Pfam" id="PF00155">
    <property type="entry name" value="Aminotran_1_2"/>
    <property type="match status" value="1"/>
</dbReference>
<feature type="domain" description="Aminotransferase class I/classII large" evidence="3">
    <location>
        <begin position="128"/>
        <end position="317"/>
    </location>
</feature>
<evidence type="ECO:0000313" key="5">
    <source>
        <dbReference type="Proteomes" id="UP000244013"/>
    </source>
</evidence>
<dbReference type="InterPro" id="IPR015424">
    <property type="entry name" value="PyrdxlP-dep_Trfase"/>
</dbReference>
<name>A0A2T5TYQ2_9SPHN</name>
<dbReference type="RefSeq" id="WP_107955633.1">
    <property type="nucleotide sequence ID" value="NZ_QAYE01000010.1"/>
</dbReference>
<dbReference type="PANTHER" id="PTHR42885">
    <property type="entry name" value="HISTIDINOL-PHOSPHATE AMINOTRANSFERASE-RELATED"/>
    <property type="match status" value="1"/>
</dbReference>
<dbReference type="GO" id="GO:0030170">
    <property type="term" value="F:pyridoxal phosphate binding"/>
    <property type="evidence" value="ECO:0007669"/>
    <property type="project" value="InterPro"/>
</dbReference>
<evidence type="ECO:0000256" key="2">
    <source>
        <dbReference type="ARBA" id="ARBA00022898"/>
    </source>
</evidence>
<gene>
    <name evidence="4" type="ORF">C8J25_11076</name>
</gene>
<dbReference type="InterPro" id="IPR015421">
    <property type="entry name" value="PyrdxlP-dep_Trfase_major"/>
</dbReference>
<dbReference type="GeneID" id="91007490"/>
<organism evidence="4 5">
    <name type="scientific">Sphingomonas faeni</name>
    <dbReference type="NCBI Taxonomy" id="185950"/>
    <lineage>
        <taxon>Bacteria</taxon>
        <taxon>Pseudomonadati</taxon>
        <taxon>Pseudomonadota</taxon>
        <taxon>Alphaproteobacteria</taxon>
        <taxon>Sphingomonadales</taxon>
        <taxon>Sphingomonadaceae</taxon>
        <taxon>Sphingomonas</taxon>
    </lineage>
</organism>
<evidence type="ECO:0000256" key="1">
    <source>
        <dbReference type="ARBA" id="ARBA00001933"/>
    </source>
</evidence>
<dbReference type="EMBL" id="QAYE01000010">
    <property type="protein sequence ID" value="PTW44396.1"/>
    <property type="molecule type" value="Genomic_DNA"/>
</dbReference>
<dbReference type="AlphaFoldDB" id="A0A2T5TYQ2"/>
<dbReference type="InterPro" id="IPR004839">
    <property type="entry name" value="Aminotransferase_I/II_large"/>
</dbReference>
<dbReference type="PANTHER" id="PTHR42885:SF1">
    <property type="entry name" value="THREONINE-PHOSPHATE DECARBOXYLASE"/>
    <property type="match status" value="1"/>
</dbReference>
<proteinExistence type="predicted"/>
<comment type="cofactor">
    <cofactor evidence="1">
        <name>pyridoxal 5'-phosphate</name>
        <dbReference type="ChEBI" id="CHEBI:597326"/>
    </cofactor>
</comment>